<dbReference type="EMBL" id="JALGBI010000001">
    <property type="protein sequence ID" value="MCJ0763227.1"/>
    <property type="molecule type" value="Genomic_DNA"/>
</dbReference>
<dbReference type="CDD" id="cd07302">
    <property type="entry name" value="CHD"/>
    <property type="match status" value="1"/>
</dbReference>
<evidence type="ECO:0000313" key="4">
    <source>
        <dbReference type="Proteomes" id="UP001139447"/>
    </source>
</evidence>
<dbReference type="GO" id="GO:0004016">
    <property type="term" value="F:adenylate cyclase activity"/>
    <property type="evidence" value="ECO:0007669"/>
    <property type="project" value="UniProtKB-ARBA"/>
</dbReference>
<dbReference type="Pfam" id="PF00498">
    <property type="entry name" value="FHA"/>
    <property type="match status" value="1"/>
</dbReference>
<accession>A0A9X1VTW3</accession>
<dbReference type="InterPro" id="IPR029787">
    <property type="entry name" value="Nucleotide_cyclase"/>
</dbReference>
<proteinExistence type="predicted"/>
<dbReference type="InterPro" id="IPR050697">
    <property type="entry name" value="Adenylyl/Guanylyl_Cyclase_3/4"/>
</dbReference>
<dbReference type="SUPFAM" id="SSF49879">
    <property type="entry name" value="SMAD/FHA domain"/>
    <property type="match status" value="1"/>
</dbReference>
<feature type="domain" description="Guanylate cyclase" evidence="2">
    <location>
        <begin position="6"/>
        <end position="121"/>
    </location>
</feature>
<dbReference type="SUPFAM" id="SSF55073">
    <property type="entry name" value="Nucleotide cyclase"/>
    <property type="match status" value="1"/>
</dbReference>
<dbReference type="RefSeq" id="WP_243305825.1">
    <property type="nucleotide sequence ID" value="NZ_JALGBI010000001.1"/>
</dbReference>
<evidence type="ECO:0000259" key="1">
    <source>
        <dbReference type="PROSITE" id="PS50006"/>
    </source>
</evidence>
<dbReference type="Gene3D" id="2.60.200.20">
    <property type="match status" value="1"/>
</dbReference>
<dbReference type="Proteomes" id="UP001139447">
    <property type="component" value="Unassembled WGS sequence"/>
</dbReference>
<dbReference type="CDD" id="cd00060">
    <property type="entry name" value="FHA"/>
    <property type="match status" value="1"/>
</dbReference>
<dbReference type="InterPro" id="IPR000253">
    <property type="entry name" value="FHA_dom"/>
</dbReference>
<organism evidence="3 4">
    <name type="scientific">Variovorax terrae</name>
    <dbReference type="NCBI Taxonomy" id="2923278"/>
    <lineage>
        <taxon>Bacteria</taxon>
        <taxon>Pseudomonadati</taxon>
        <taxon>Pseudomonadota</taxon>
        <taxon>Betaproteobacteria</taxon>
        <taxon>Burkholderiales</taxon>
        <taxon>Comamonadaceae</taxon>
        <taxon>Variovorax</taxon>
    </lineage>
</organism>
<comment type="caution">
    <text evidence="3">The sequence shown here is derived from an EMBL/GenBank/DDBJ whole genome shotgun (WGS) entry which is preliminary data.</text>
</comment>
<dbReference type="PANTHER" id="PTHR43081">
    <property type="entry name" value="ADENYLATE CYCLASE, TERMINAL-DIFFERENTIATION SPECIFIC-RELATED"/>
    <property type="match status" value="1"/>
</dbReference>
<evidence type="ECO:0000313" key="3">
    <source>
        <dbReference type="EMBL" id="MCJ0763227.1"/>
    </source>
</evidence>
<dbReference type="GO" id="GO:0035556">
    <property type="term" value="P:intracellular signal transduction"/>
    <property type="evidence" value="ECO:0007669"/>
    <property type="project" value="InterPro"/>
</dbReference>
<dbReference type="InterPro" id="IPR008984">
    <property type="entry name" value="SMAD_FHA_dom_sf"/>
</dbReference>
<dbReference type="GO" id="GO:0009190">
    <property type="term" value="P:cyclic nucleotide biosynthetic process"/>
    <property type="evidence" value="ECO:0007669"/>
    <property type="project" value="InterPro"/>
</dbReference>
<name>A0A9X1VTW3_9BURK</name>
<gene>
    <name evidence="3" type="ORF">MMF98_08400</name>
</gene>
<dbReference type="PROSITE" id="PS50125">
    <property type="entry name" value="GUANYLATE_CYCLASE_2"/>
    <property type="match status" value="1"/>
</dbReference>
<protein>
    <submittedName>
        <fullName evidence="3">Adenylate/guanylate cyclase domain-containing protein</fullName>
    </submittedName>
</protein>
<dbReference type="AlphaFoldDB" id="A0A9X1VTW3"/>
<dbReference type="Gene3D" id="3.30.70.1230">
    <property type="entry name" value="Nucleotide cyclase"/>
    <property type="match status" value="1"/>
</dbReference>
<dbReference type="PANTHER" id="PTHR43081:SF1">
    <property type="entry name" value="ADENYLATE CYCLASE, TERMINAL-DIFFERENTIATION SPECIFIC"/>
    <property type="match status" value="1"/>
</dbReference>
<keyword evidence="4" id="KW-1185">Reference proteome</keyword>
<dbReference type="InterPro" id="IPR001054">
    <property type="entry name" value="A/G_cyclase"/>
</dbReference>
<feature type="domain" description="FHA" evidence="1">
    <location>
        <begin position="218"/>
        <end position="261"/>
    </location>
</feature>
<dbReference type="PROSITE" id="PS50006">
    <property type="entry name" value="FHA_DOMAIN"/>
    <property type="match status" value="1"/>
</dbReference>
<reference evidence="3" key="1">
    <citation type="submission" date="2022-03" db="EMBL/GenBank/DDBJ databases">
        <authorList>
            <person name="Woo C.Y."/>
        </authorList>
    </citation>
    <scope>NUCLEOTIDE SEQUENCE</scope>
    <source>
        <strain evidence="3">CYS-02</strain>
    </source>
</reference>
<sequence length="317" mass="34357">MGANKTVVFADLTGSTGVFETLGNAKATQAVTRLTQWIGKVCEAYGGRVVKTLGDGVLAVFPDSAGAVDAVVEMQRNHHKRILNWPPKLRMRLQVGVASGEVVEVDGDCYGDAVNVASRLSDLSGADQIWATDSVIEPLSVSSAAGVRYRSLGPINIRGKAEARVIYRIEWQEEVMSEFLTMPAALQAVPSFSDPVLGKIELSWLDVNAAFRASDLPIYLGRVAEAEFVVSDQRVSRLHAKIEWRNGTFVLSDVSSYGTWVRFAGSETELALRRDECVLHGNGEIALGAPFSDFSVPTVSFNLSGSAVELEHRASRR</sequence>
<evidence type="ECO:0000259" key="2">
    <source>
        <dbReference type="PROSITE" id="PS50125"/>
    </source>
</evidence>
<dbReference type="Pfam" id="PF00211">
    <property type="entry name" value="Guanylate_cyc"/>
    <property type="match status" value="1"/>
</dbReference>